<keyword evidence="2" id="KW-1185">Reference proteome</keyword>
<gene>
    <name evidence="1" type="ORF">CONCODRAFT_9983</name>
</gene>
<proteinExistence type="predicted"/>
<evidence type="ECO:0000313" key="1">
    <source>
        <dbReference type="EMBL" id="KXN67883.1"/>
    </source>
</evidence>
<evidence type="ECO:0000313" key="2">
    <source>
        <dbReference type="Proteomes" id="UP000070444"/>
    </source>
</evidence>
<sequence>MINTRILSNNETNIFPKNNAVQIFKLGRRVQDSYIVKLINACQAPTLIQFENRIFLNPSQINWNELDRRLDTVRFINCKLSLFYIIFFDYVKLIRQAEFIFNNNNSGNANDIRGELKFYKFNNYMIIPSADNNSTNFSLKLK</sequence>
<dbReference type="EMBL" id="KQ964608">
    <property type="protein sequence ID" value="KXN67883.1"/>
    <property type="molecule type" value="Genomic_DNA"/>
</dbReference>
<name>A0A137NYD8_CONC2</name>
<protein>
    <submittedName>
        <fullName evidence="1">Uncharacterized protein</fullName>
    </submittedName>
</protein>
<dbReference type="Proteomes" id="UP000070444">
    <property type="component" value="Unassembled WGS sequence"/>
</dbReference>
<dbReference type="AlphaFoldDB" id="A0A137NYD8"/>
<organism evidence="1 2">
    <name type="scientific">Conidiobolus coronatus (strain ATCC 28846 / CBS 209.66 / NRRL 28638)</name>
    <name type="common">Delacroixia coronata</name>
    <dbReference type="NCBI Taxonomy" id="796925"/>
    <lineage>
        <taxon>Eukaryota</taxon>
        <taxon>Fungi</taxon>
        <taxon>Fungi incertae sedis</taxon>
        <taxon>Zoopagomycota</taxon>
        <taxon>Entomophthoromycotina</taxon>
        <taxon>Entomophthoromycetes</taxon>
        <taxon>Entomophthorales</taxon>
        <taxon>Ancylistaceae</taxon>
        <taxon>Conidiobolus</taxon>
    </lineage>
</organism>
<accession>A0A137NYD8</accession>
<reference evidence="1 2" key="1">
    <citation type="journal article" date="2015" name="Genome Biol. Evol.">
        <title>Phylogenomic analyses indicate that early fungi evolved digesting cell walls of algal ancestors of land plants.</title>
        <authorList>
            <person name="Chang Y."/>
            <person name="Wang S."/>
            <person name="Sekimoto S."/>
            <person name="Aerts A.L."/>
            <person name="Choi C."/>
            <person name="Clum A."/>
            <person name="LaButti K.M."/>
            <person name="Lindquist E.A."/>
            <person name="Yee Ngan C."/>
            <person name="Ohm R.A."/>
            <person name="Salamov A.A."/>
            <person name="Grigoriev I.V."/>
            <person name="Spatafora J.W."/>
            <person name="Berbee M.L."/>
        </authorList>
    </citation>
    <scope>NUCLEOTIDE SEQUENCE [LARGE SCALE GENOMIC DNA]</scope>
    <source>
        <strain evidence="1 2">NRRL 28638</strain>
    </source>
</reference>